<sequence>MIPLRRRLRWAAAAAASLVLLTACSGQPSDDAGAPASEAPMPSAPADLAKYYSQSVEWTSCSTQFECAEVKVPLDYEHPEKKSIDLSVIKLGASKKKQGTLLVNPGGPGGSGVDLVRDAGTLVFSDDLRSGYDLLGFDPRGVSRSAPVSCRTDAQRDADRTRDIDPDTKAGLKKLEQESKDYAAECAERSGASLGHVDTVSSAKDMDILRAVSDAPRLDYLGFSYGTKLGATYADLFPSHIGHMVLDGAMDPSLSNEDVTLGQAEGFEKAITDYLEDCLQSQDCPFDGDVDQARDQLRDLFDSVEQAPLTAEDGREVGITDFVSGFLMAFYDDGYWPQLTDALNAAFAGNPTPMLELADMSANRNEDGSYNDNAEAAFTAINCLDYQVDTSLDGQRQDEKKLEKASPTIGKYLAFEGLACKDWKFKPTGQPAPVSAPGAAPIVIIGTTGDPATPYPWSQALNQQLESSVLVTFDGRGHTAYGRSNECIGNAVDDYFLDSTVPKDGLKC</sequence>
<keyword evidence="4" id="KW-0732">Signal</keyword>
<dbReference type="PANTHER" id="PTHR43248">
    <property type="entry name" value="2-SUCCINYL-6-HYDROXY-2,4-CYCLOHEXADIENE-1-CARBOXYLATE SYNTHASE"/>
    <property type="match status" value="1"/>
</dbReference>
<dbReference type="InterPro" id="IPR013595">
    <property type="entry name" value="Pept_S33_TAP-like_C"/>
</dbReference>
<feature type="signal peptide" evidence="4">
    <location>
        <begin position="1"/>
        <end position="25"/>
    </location>
</feature>
<dbReference type="GO" id="GO:0008233">
    <property type="term" value="F:peptidase activity"/>
    <property type="evidence" value="ECO:0007669"/>
    <property type="project" value="UniProtKB-KW"/>
</dbReference>
<keyword evidence="2 6" id="KW-0378">Hydrolase</keyword>
<name>A0A1R4F7Z8_9MICC</name>
<keyword evidence="6" id="KW-0645">Protease</keyword>
<evidence type="ECO:0000256" key="4">
    <source>
        <dbReference type="SAM" id="SignalP"/>
    </source>
</evidence>
<comment type="similarity">
    <text evidence="1">Belongs to the peptidase S33 family.</text>
</comment>
<dbReference type="EC" id="3.4.-.-" evidence="6"/>
<dbReference type="InterPro" id="IPR051601">
    <property type="entry name" value="Serine_prot/Carboxylest_S33"/>
</dbReference>
<dbReference type="Gene3D" id="3.40.50.1820">
    <property type="entry name" value="alpha/beta hydrolase"/>
    <property type="match status" value="1"/>
</dbReference>
<dbReference type="GO" id="GO:0006508">
    <property type="term" value="P:proteolysis"/>
    <property type="evidence" value="ECO:0007669"/>
    <property type="project" value="UniProtKB-KW"/>
</dbReference>
<organism evidence="6 7">
    <name type="scientific">Arthrobacter rhombi</name>
    <dbReference type="NCBI Taxonomy" id="71253"/>
    <lineage>
        <taxon>Bacteria</taxon>
        <taxon>Bacillati</taxon>
        <taxon>Actinomycetota</taxon>
        <taxon>Actinomycetes</taxon>
        <taxon>Micrococcales</taxon>
        <taxon>Micrococcaceae</taxon>
        <taxon>Arthrobacter</taxon>
    </lineage>
</organism>
<evidence type="ECO:0000259" key="5">
    <source>
        <dbReference type="Pfam" id="PF08386"/>
    </source>
</evidence>
<gene>
    <name evidence="6" type="ORF">FM101_02655</name>
</gene>
<dbReference type="EMBL" id="FUHW01000013">
    <property type="protein sequence ID" value="SJM51981.1"/>
    <property type="molecule type" value="Genomic_DNA"/>
</dbReference>
<dbReference type="SUPFAM" id="SSF53474">
    <property type="entry name" value="alpha/beta-Hydrolases"/>
    <property type="match status" value="1"/>
</dbReference>
<dbReference type="AlphaFoldDB" id="A0A1R4F7Z8"/>
<evidence type="ECO:0000256" key="3">
    <source>
        <dbReference type="SAM" id="MobiDB-lite"/>
    </source>
</evidence>
<feature type="compositionally biased region" description="Basic and acidic residues" evidence="3">
    <location>
        <begin position="153"/>
        <end position="168"/>
    </location>
</feature>
<proteinExistence type="inferred from homology"/>
<dbReference type="Pfam" id="PF08386">
    <property type="entry name" value="Abhydrolase_4"/>
    <property type="match status" value="1"/>
</dbReference>
<dbReference type="Proteomes" id="UP000195913">
    <property type="component" value="Unassembled WGS sequence"/>
</dbReference>
<dbReference type="InterPro" id="IPR029058">
    <property type="entry name" value="AB_hydrolase_fold"/>
</dbReference>
<feature type="chain" id="PRO_5038993396" evidence="4">
    <location>
        <begin position="26"/>
        <end position="508"/>
    </location>
</feature>
<keyword evidence="7" id="KW-1185">Reference proteome</keyword>
<dbReference type="PROSITE" id="PS51257">
    <property type="entry name" value="PROKAR_LIPOPROTEIN"/>
    <property type="match status" value="1"/>
</dbReference>
<dbReference type="PANTHER" id="PTHR43248:SF25">
    <property type="entry name" value="AB HYDROLASE-1 DOMAIN-CONTAINING PROTEIN-RELATED"/>
    <property type="match status" value="1"/>
</dbReference>
<evidence type="ECO:0000256" key="1">
    <source>
        <dbReference type="ARBA" id="ARBA00010088"/>
    </source>
</evidence>
<feature type="domain" description="Peptidase S33 tripeptidyl aminopeptidase-like C-terminal" evidence="5">
    <location>
        <begin position="407"/>
        <end position="508"/>
    </location>
</feature>
<dbReference type="RefSeq" id="WP_086995042.1">
    <property type="nucleotide sequence ID" value="NZ_FUHW01000013.1"/>
</dbReference>
<evidence type="ECO:0000313" key="7">
    <source>
        <dbReference type="Proteomes" id="UP000195913"/>
    </source>
</evidence>
<accession>A0A1R4F7Z8</accession>
<reference evidence="6 7" key="1">
    <citation type="submission" date="2017-02" db="EMBL/GenBank/DDBJ databases">
        <authorList>
            <person name="Peterson S.W."/>
        </authorList>
    </citation>
    <scope>NUCLEOTIDE SEQUENCE [LARGE SCALE GENOMIC DNA]</scope>
    <source>
        <strain evidence="6 7">B Ar 00.02</strain>
    </source>
</reference>
<feature type="region of interest" description="Disordered" evidence="3">
    <location>
        <begin position="146"/>
        <end position="168"/>
    </location>
</feature>
<protein>
    <submittedName>
        <fullName evidence="6">Probable exported protease</fullName>
        <ecNumber evidence="6">3.4.-.-</ecNumber>
    </submittedName>
</protein>
<evidence type="ECO:0000256" key="2">
    <source>
        <dbReference type="ARBA" id="ARBA00022801"/>
    </source>
</evidence>
<evidence type="ECO:0000313" key="6">
    <source>
        <dbReference type="EMBL" id="SJM51981.1"/>
    </source>
</evidence>